<dbReference type="CDD" id="cd18774">
    <property type="entry name" value="PDC2_HK_sensor"/>
    <property type="match status" value="1"/>
</dbReference>
<dbReference type="PROSITE" id="PS50885">
    <property type="entry name" value="HAMP"/>
    <property type="match status" value="1"/>
</dbReference>
<keyword evidence="2" id="KW-1003">Cell membrane</keyword>
<evidence type="ECO:0000313" key="13">
    <source>
        <dbReference type="Proteomes" id="UP000043763"/>
    </source>
</evidence>
<feature type="domain" description="HAMP" evidence="11">
    <location>
        <begin position="309"/>
        <end position="362"/>
    </location>
</feature>
<sequence length="613" mass="68273">MSRFSSLSFKMPITISLMSILMLTFLLSASVFFSNKGITESTDTGFKNTVEGYANLFNSILNAQVMVSVAYSSSANIRNYLLIRDENYRRLGLIDLNLFIKRNEYLENIYVVGVDGSILLDKKNELTGQSMAEFRPGMWNKLKAGEEYSIGNNMRKSADTGEYTVSIGTQILDFENNIIGYLVLIVRSSIIHKNYFSNIKLGRSGRIVAVNDQLKVVMDTDINEVAKDAPNEYDSIFKSGSLEGNVEYSFNNHKRLGYYKKMKIHPWIVAYAMDEEEIYEINKSILVTSIIIGIISMLLMTFVVFLFTRSIIKPLNIIVEEAKEIEDGKLVINRKPLNRKDELGILSRSFTSMRTRLIEVIETTLHNADKMSLAANNLAAGNKDLSRRSENTAANLEETASSMEEISSAISMATNNSVKGNEMMNHCRESIDNATSVVSETVRSMNEVNADSEKIKDIIKVIEGIAFQTNILALNAAVEAARAGDQGKGFAVVASEVRSLAQSSQDSAKDITELVNQVYEKINKANKIVESQEELFMNIKTEIDETANIIKDISSAALEQQSGVAQVNKAVTEMDSITQENAALVEQSTASSLALYDDAKELQSVMSFFRIER</sequence>
<dbReference type="InterPro" id="IPR051310">
    <property type="entry name" value="MCP_chemotaxis"/>
</dbReference>
<dbReference type="GO" id="GO:0005886">
    <property type="term" value="C:plasma membrane"/>
    <property type="evidence" value="ECO:0007669"/>
    <property type="project" value="UniProtKB-SubCell"/>
</dbReference>
<keyword evidence="5 9" id="KW-1133">Transmembrane helix</keyword>
<comment type="similarity">
    <text evidence="7">Belongs to the methyl-accepting chemotaxis (MCP) protein family.</text>
</comment>
<feature type="transmembrane region" description="Helical" evidence="9">
    <location>
        <begin position="285"/>
        <end position="307"/>
    </location>
</feature>
<dbReference type="RefSeq" id="WP_048593868.1">
    <property type="nucleotide sequence ID" value="NZ_CVLB01000001.1"/>
</dbReference>
<evidence type="ECO:0000256" key="8">
    <source>
        <dbReference type="PROSITE-ProRule" id="PRU00284"/>
    </source>
</evidence>
<keyword evidence="6 9" id="KW-0472">Membrane</keyword>
<evidence type="ECO:0000259" key="10">
    <source>
        <dbReference type="PROSITE" id="PS50111"/>
    </source>
</evidence>
<dbReference type="InterPro" id="IPR033479">
    <property type="entry name" value="dCache_1"/>
</dbReference>
<keyword evidence="3" id="KW-0145">Chemotaxis</keyword>
<proteinExistence type="inferred from homology"/>
<evidence type="ECO:0000256" key="9">
    <source>
        <dbReference type="SAM" id="Phobius"/>
    </source>
</evidence>
<dbReference type="AlphaFoldDB" id="A0A0G4K5A8"/>
<evidence type="ECO:0000256" key="4">
    <source>
        <dbReference type="ARBA" id="ARBA00022692"/>
    </source>
</evidence>
<feature type="transmembrane region" description="Helical" evidence="9">
    <location>
        <begin position="12"/>
        <end position="33"/>
    </location>
</feature>
<dbReference type="PANTHER" id="PTHR43531">
    <property type="entry name" value="PROTEIN ICFG"/>
    <property type="match status" value="1"/>
</dbReference>
<evidence type="ECO:0000256" key="3">
    <source>
        <dbReference type="ARBA" id="ARBA00022500"/>
    </source>
</evidence>
<dbReference type="CDD" id="cd11386">
    <property type="entry name" value="MCP_signal"/>
    <property type="match status" value="1"/>
</dbReference>
<keyword evidence="13" id="KW-1185">Reference proteome</keyword>
<dbReference type="PROSITE" id="PS50111">
    <property type="entry name" value="CHEMOTAXIS_TRANSDUC_2"/>
    <property type="match status" value="1"/>
</dbReference>
<dbReference type="InterPro" id="IPR004089">
    <property type="entry name" value="MCPsignal_dom"/>
</dbReference>
<evidence type="ECO:0000256" key="1">
    <source>
        <dbReference type="ARBA" id="ARBA00004651"/>
    </source>
</evidence>
<evidence type="ECO:0000256" key="7">
    <source>
        <dbReference type="ARBA" id="ARBA00029447"/>
    </source>
</evidence>
<evidence type="ECO:0000256" key="2">
    <source>
        <dbReference type="ARBA" id="ARBA00022475"/>
    </source>
</evidence>
<dbReference type="Pfam" id="PF00672">
    <property type="entry name" value="HAMP"/>
    <property type="match status" value="1"/>
</dbReference>
<dbReference type="GO" id="GO:0006935">
    <property type="term" value="P:chemotaxis"/>
    <property type="evidence" value="ECO:0007669"/>
    <property type="project" value="UniProtKB-KW"/>
</dbReference>
<dbReference type="GO" id="GO:0007165">
    <property type="term" value="P:signal transduction"/>
    <property type="evidence" value="ECO:0007669"/>
    <property type="project" value="UniProtKB-KW"/>
</dbReference>
<name>A0A0G4K5A8_9SPIR</name>
<accession>A0A0G4K5A8</accession>
<dbReference type="FunFam" id="1.10.287.950:FF:000001">
    <property type="entry name" value="Methyl-accepting chemotaxis sensory transducer"/>
    <property type="match status" value="1"/>
</dbReference>
<dbReference type="PANTHER" id="PTHR43531:SF11">
    <property type="entry name" value="METHYL-ACCEPTING CHEMOTAXIS PROTEIN 3"/>
    <property type="match status" value="1"/>
</dbReference>
<keyword evidence="4 9" id="KW-0812">Transmembrane</keyword>
<dbReference type="Pfam" id="PF00015">
    <property type="entry name" value="MCPsignal"/>
    <property type="match status" value="1"/>
</dbReference>
<dbReference type="Pfam" id="PF02743">
    <property type="entry name" value="dCache_1"/>
    <property type="match status" value="1"/>
</dbReference>
<organism evidence="12 13">
    <name type="scientific">Brachyspira suanatina</name>
    <dbReference type="NCBI Taxonomy" id="381802"/>
    <lineage>
        <taxon>Bacteria</taxon>
        <taxon>Pseudomonadati</taxon>
        <taxon>Spirochaetota</taxon>
        <taxon>Spirochaetia</taxon>
        <taxon>Brachyspirales</taxon>
        <taxon>Brachyspiraceae</taxon>
        <taxon>Brachyspira</taxon>
    </lineage>
</organism>
<comment type="subcellular location">
    <subcellularLocation>
        <location evidence="1">Cell membrane</location>
        <topology evidence="1">Multi-pass membrane protein</topology>
    </subcellularLocation>
</comment>
<dbReference type="Proteomes" id="UP000043763">
    <property type="component" value="Unassembled WGS sequence"/>
</dbReference>
<gene>
    <name evidence="12" type="ORF">BRSU_0770</name>
</gene>
<dbReference type="SMART" id="SM00304">
    <property type="entry name" value="HAMP"/>
    <property type="match status" value="1"/>
</dbReference>
<feature type="domain" description="Methyl-accepting transducer" evidence="10">
    <location>
        <begin position="367"/>
        <end position="596"/>
    </location>
</feature>
<dbReference type="InterPro" id="IPR003660">
    <property type="entry name" value="HAMP_dom"/>
</dbReference>
<keyword evidence="8" id="KW-0807">Transducer</keyword>
<reference evidence="13" key="1">
    <citation type="submission" date="2015-04" db="EMBL/GenBank/DDBJ databases">
        <authorList>
            <person name="Mushtaq Mamoona"/>
        </authorList>
    </citation>
    <scope>NUCLEOTIDE SEQUENCE [LARGE SCALE GENOMIC DNA]</scope>
    <source>
        <strain evidence="13">AN4859/03</strain>
    </source>
</reference>
<evidence type="ECO:0000256" key="5">
    <source>
        <dbReference type="ARBA" id="ARBA00022989"/>
    </source>
</evidence>
<evidence type="ECO:0000259" key="11">
    <source>
        <dbReference type="PROSITE" id="PS50885"/>
    </source>
</evidence>
<protein>
    <submittedName>
        <fullName evidence="12">Methyl-accepting chemotaxis protein</fullName>
    </submittedName>
</protein>
<dbReference type="Gene3D" id="3.30.450.20">
    <property type="entry name" value="PAS domain"/>
    <property type="match status" value="1"/>
</dbReference>
<dbReference type="CDD" id="cd06225">
    <property type="entry name" value="HAMP"/>
    <property type="match status" value="1"/>
</dbReference>
<dbReference type="GO" id="GO:0004888">
    <property type="term" value="F:transmembrane signaling receptor activity"/>
    <property type="evidence" value="ECO:0007669"/>
    <property type="project" value="TreeGrafter"/>
</dbReference>
<evidence type="ECO:0000313" key="12">
    <source>
        <dbReference type="EMBL" id="CRF32402.1"/>
    </source>
</evidence>
<dbReference type="SUPFAM" id="SSF58104">
    <property type="entry name" value="Methyl-accepting chemotaxis protein (MCP) signaling domain"/>
    <property type="match status" value="1"/>
</dbReference>
<evidence type="ECO:0000256" key="6">
    <source>
        <dbReference type="ARBA" id="ARBA00023136"/>
    </source>
</evidence>
<dbReference type="Gene3D" id="1.10.287.950">
    <property type="entry name" value="Methyl-accepting chemotaxis protein"/>
    <property type="match status" value="1"/>
</dbReference>
<dbReference type="SMART" id="SM00283">
    <property type="entry name" value="MA"/>
    <property type="match status" value="1"/>
</dbReference>
<dbReference type="EMBL" id="CVLB01000001">
    <property type="protein sequence ID" value="CRF32402.1"/>
    <property type="molecule type" value="Genomic_DNA"/>
</dbReference>
<dbReference type="OrthoDB" id="304983at2"/>